<gene>
    <name evidence="1" type="ORF">K488DRAFT_67952</name>
</gene>
<dbReference type="Proteomes" id="UP000814128">
    <property type="component" value="Unassembled WGS sequence"/>
</dbReference>
<accession>A0ACB8QWN2</accession>
<evidence type="ECO:0000313" key="1">
    <source>
        <dbReference type="EMBL" id="KAI0036035.1"/>
    </source>
</evidence>
<evidence type="ECO:0000313" key="2">
    <source>
        <dbReference type="Proteomes" id="UP000814128"/>
    </source>
</evidence>
<comment type="caution">
    <text evidence="1">The sequence shown here is derived from an EMBL/GenBank/DDBJ whole genome shotgun (WGS) entry which is preliminary data.</text>
</comment>
<reference evidence="1" key="2">
    <citation type="journal article" date="2022" name="New Phytol.">
        <title>Evolutionary transition to the ectomycorrhizal habit in the genomes of a hyperdiverse lineage of mushroom-forming fungi.</title>
        <authorList>
            <person name="Looney B."/>
            <person name="Miyauchi S."/>
            <person name="Morin E."/>
            <person name="Drula E."/>
            <person name="Courty P.E."/>
            <person name="Kohler A."/>
            <person name="Kuo A."/>
            <person name="LaButti K."/>
            <person name="Pangilinan J."/>
            <person name="Lipzen A."/>
            <person name="Riley R."/>
            <person name="Andreopoulos W."/>
            <person name="He G."/>
            <person name="Johnson J."/>
            <person name="Nolan M."/>
            <person name="Tritt A."/>
            <person name="Barry K.W."/>
            <person name="Grigoriev I.V."/>
            <person name="Nagy L.G."/>
            <person name="Hibbett D."/>
            <person name="Henrissat B."/>
            <person name="Matheny P.B."/>
            <person name="Labbe J."/>
            <person name="Martin F.M."/>
        </authorList>
    </citation>
    <scope>NUCLEOTIDE SEQUENCE</scope>
    <source>
        <strain evidence="1">EC-137</strain>
    </source>
</reference>
<dbReference type="EMBL" id="MU273476">
    <property type="protein sequence ID" value="KAI0036035.1"/>
    <property type="molecule type" value="Genomic_DNA"/>
</dbReference>
<protein>
    <submittedName>
        <fullName evidence="1">Uncharacterized protein</fullName>
    </submittedName>
</protein>
<reference evidence="1" key="1">
    <citation type="submission" date="2021-02" db="EMBL/GenBank/DDBJ databases">
        <authorList>
            <consortium name="DOE Joint Genome Institute"/>
            <person name="Ahrendt S."/>
            <person name="Looney B.P."/>
            <person name="Miyauchi S."/>
            <person name="Morin E."/>
            <person name="Drula E."/>
            <person name="Courty P.E."/>
            <person name="Chicoki N."/>
            <person name="Fauchery L."/>
            <person name="Kohler A."/>
            <person name="Kuo A."/>
            <person name="Labutti K."/>
            <person name="Pangilinan J."/>
            <person name="Lipzen A."/>
            <person name="Riley R."/>
            <person name="Andreopoulos W."/>
            <person name="He G."/>
            <person name="Johnson J."/>
            <person name="Barry K.W."/>
            <person name="Grigoriev I.V."/>
            <person name="Nagy L."/>
            <person name="Hibbett D."/>
            <person name="Henrissat B."/>
            <person name="Matheny P.B."/>
            <person name="Labbe J."/>
            <person name="Martin F."/>
        </authorList>
    </citation>
    <scope>NUCLEOTIDE SEQUENCE</scope>
    <source>
        <strain evidence="1">EC-137</strain>
    </source>
</reference>
<keyword evidence="2" id="KW-1185">Reference proteome</keyword>
<proteinExistence type="predicted"/>
<sequence length="212" mass="24040">MKVTTTDEELQGLNAATTRGAIEGALAGLAVSVPASFAMHRYWPAYRQLPIQLKVLGIIIVTAPAYAIQAERRTTQFDEEHNWKGATREILERERSKDDRMLEGLTGIQRIRQWAIQNQYKVILGSWAASMTLASVIIFRDRHQTTSQKIVQARMWAQGLTIGILIGAGILTHSQRLENAKHHNEDHSWRDLLEAEERARRVPPIQIDVTKQ</sequence>
<organism evidence="1 2">
    <name type="scientific">Vararia minispora EC-137</name>
    <dbReference type="NCBI Taxonomy" id="1314806"/>
    <lineage>
        <taxon>Eukaryota</taxon>
        <taxon>Fungi</taxon>
        <taxon>Dikarya</taxon>
        <taxon>Basidiomycota</taxon>
        <taxon>Agaricomycotina</taxon>
        <taxon>Agaricomycetes</taxon>
        <taxon>Russulales</taxon>
        <taxon>Lachnocladiaceae</taxon>
        <taxon>Vararia</taxon>
    </lineage>
</organism>
<name>A0ACB8QWN2_9AGAM</name>